<keyword evidence="6 8" id="KW-1133">Transmembrane helix</keyword>
<dbReference type="PANTHER" id="PTHR34975:SF2">
    <property type="entry name" value="SPORE GERMINATION PROTEIN A2"/>
    <property type="match status" value="1"/>
</dbReference>
<dbReference type="Pfam" id="PF03845">
    <property type="entry name" value="Spore_permease"/>
    <property type="match status" value="1"/>
</dbReference>
<evidence type="ECO:0000256" key="2">
    <source>
        <dbReference type="ARBA" id="ARBA00007998"/>
    </source>
</evidence>
<dbReference type="InterPro" id="IPR004761">
    <property type="entry name" value="Spore_GerAB"/>
</dbReference>
<dbReference type="EMBL" id="CP089291">
    <property type="protein sequence ID" value="UOF88819.1"/>
    <property type="molecule type" value="Genomic_DNA"/>
</dbReference>
<keyword evidence="5 8" id="KW-0812">Transmembrane</keyword>
<evidence type="ECO:0000256" key="1">
    <source>
        <dbReference type="ARBA" id="ARBA00004141"/>
    </source>
</evidence>
<gene>
    <name evidence="9" type="ORF">LSG31_12790</name>
</gene>
<dbReference type="Proteomes" id="UP000830167">
    <property type="component" value="Chromosome"/>
</dbReference>
<keyword evidence="7 8" id="KW-0472">Membrane</keyword>
<keyword evidence="3" id="KW-0813">Transport</keyword>
<reference evidence="9" key="1">
    <citation type="submission" date="2021-12" db="EMBL/GenBank/DDBJ databases">
        <title>Alicyclobacillaceae gen. nov., sp. nov., isolated from chalcocite enrichment system.</title>
        <authorList>
            <person name="Jiang Z."/>
        </authorList>
    </citation>
    <scope>NUCLEOTIDE SEQUENCE</scope>
    <source>
        <strain evidence="9">MYW30-H2</strain>
    </source>
</reference>
<evidence type="ECO:0000313" key="9">
    <source>
        <dbReference type="EMBL" id="UOF88819.1"/>
    </source>
</evidence>
<accession>A0ABY4CFM7</accession>
<sequence length="206" mass="22638">MAGSGLIKTENFLPVLENGWKPVLSTAFPLTLTFPFGELIVFTMVFPYANPSTQVMKTGLYGILASGLILSLTIAIDIAVLGVQASNQVFPLLTTIDKVNIANIIVRMDIISIATLILGGFFKITLFFYGAVLGIADVFRIRKPLYIIVPLSLIVLSASMQIAGNLPRHLEIGLKYVPYYLHLPFQVGIPLLMLLVAVIQKRFHIH</sequence>
<evidence type="ECO:0000256" key="7">
    <source>
        <dbReference type="ARBA" id="ARBA00023136"/>
    </source>
</evidence>
<evidence type="ECO:0000256" key="8">
    <source>
        <dbReference type="SAM" id="Phobius"/>
    </source>
</evidence>
<feature type="transmembrane region" description="Helical" evidence="8">
    <location>
        <begin position="145"/>
        <end position="164"/>
    </location>
</feature>
<keyword evidence="4" id="KW-0309">Germination</keyword>
<feature type="transmembrane region" description="Helical" evidence="8">
    <location>
        <begin position="60"/>
        <end position="83"/>
    </location>
</feature>
<feature type="transmembrane region" description="Helical" evidence="8">
    <location>
        <begin position="179"/>
        <end position="199"/>
    </location>
</feature>
<feature type="transmembrane region" description="Helical" evidence="8">
    <location>
        <begin position="110"/>
        <end position="133"/>
    </location>
</feature>
<evidence type="ECO:0000313" key="10">
    <source>
        <dbReference type="Proteomes" id="UP000830167"/>
    </source>
</evidence>
<evidence type="ECO:0000256" key="5">
    <source>
        <dbReference type="ARBA" id="ARBA00022692"/>
    </source>
</evidence>
<proteinExistence type="inferred from homology"/>
<organism evidence="9 10">
    <name type="scientific">Fodinisporobacter ferrooxydans</name>
    <dbReference type="NCBI Taxonomy" id="2901836"/>
    <lineage>
        <taxon>Bacteria</taxon>
        <taxon>Bacillati</taxon>
        <taxon>Bacillota</taxon>
        <taxon>Bacilli</taxon>
        <taxon>Bacillales</taxon>
        <taxon>Alicyclobacillaceae</taxon>
        <taxon>Fodinisporobacter</taxon>
    </lineage>
</organism>
<evidence type="ECO:0000256" key="6">
    <source>
        <dbReference type="ARBA" id="ARBA00022989"/>
    </source>
</evidence>
<feature type="transmembrane region" description="Helical" evidence="8">
    <location>
        <begin position="27"/>
        <end position="48"/>
    </location>
</feature>
<comment type="similarity">
    <text evidence="2">Belongs to the amino acid-polyamine-organocation (APC) superfamily. Spore germination protein (SGP) (TC 2.A.3.9) family.</text>
</comment>
<comment type="subcellular location">
    <subcellularLocation>
        <location evidence="1">Membrane</location>
        <topology evidence="1">Multi-pass membrane protein</topology>
    </subcellularLocation>
</comment>
<evidence type="ECO:0000256" key="3">
    <source>
        <dbReference type="ARBA" id="ARBA00022448"/>
    </source>
</evidence>
<name>A0ABY4CFM7_9BACL</name>
<evidence type="ECO:0000256" key="4">
    <source>
        <dbReference type="ARBA" id="ARBA00022544"/>
    </source>
</evidence>
<protein>
    <submittedName>
        <fullName evidence="9">Spore germination protein</fullName>
    </submittedName>
</protein>
<dbReference type="RefSeq" id="WP_347435497.1">
    <property type="nucleotide sequence ID" value="NZ_CP089291.1"/>
</dbReference>
<keyword evidence="10" id="KW-1185">Reference proteome</keyword>
<dbReference type="PANTHER" id="PTHR34975">
    <property type="entry name" value="SPORE GERMINATION PROTEIN A2"/>
    <property type="match status" value="1"/>
</dbReference>